<evidence type="ECO:0000313" key="1">
    <source>
        <dbReference type="EMBL" id="AFA44795.1"/>
    </source>
</evidence>
<sequence length="53" mass="6105">MKYSDLITEKIRKRGDKWEVTDSTGKKVLGTHPTHEEALKQLRAVEWSKHGGK</sequence>
<evidence type="ECO:0000313" key="2">
    <source>
        <dbReference type="Proteomes" id="UP000007524"/>
    </source>
</evidence>
<dbReference type="Proteomes" id="UP000007524">
    <property type="component" value="Segment"/>
</dbReference>
<dbReference type="EMBL" id="JQ513383">
    <property type="protein sequence ID" value="AFA44795.1"/>
    <property type="molecule type" value="Genomic_DNA"/>
</dbReference>
<dbReference type="OrthoDB" id="22686at10239"/>
<keyword evidence="2" id="KW-1185">Reference proteome</keyword>
<dbReference type="RefSeq" id="YP_007007679.1">
    <property type="nucleotide sequence ID" value="NC_019526.1"/>
</dbReference>
<accession>H6X4Y1</accession>
<dbReference type="GeneID" id="14013111"/>
<reference evidence="1 2" key="1">
    <citation type="journal article" date="2012" name="J. Virol.">
        <title>Genome of Klebsiella sp.-Infecting Bacteriophage vB_KleM_RaK2.</title>
        <authorList>
            <person name="Simoliunas E."/>
            <person name="Kaliniene L."/>
            <person name="Truncaite L."/>
            <person name="Klausa V."/>
            <person name="Zajanckauskaite A."/>
            <person name="Meskys R."/>
        </authorList>
    </citation>
    <scope>NUCLEOTIDE SEQUENCE [LARGE SCALE GENOMIC DNA]</scope>
</reference>
<name>H6X4Y1_9CAUD</name>
<gene>
    <name evidence="1" type="ORF">RaK2_00524</name>
</gene>
<organism evidence="1 2">
    <name type="scientific">Klebsiella phage vB_KleM_RaK2</name>
    <dbReference type="NCBI Taxonomy" id="1147094"/>
    <lineage>
        <taxon>Viruses</taxon>
        <taxon>Duplodnaviria</taxon>
        <taxon>Heunggongvirae</taxon>
        <taxon>Uroviricota</taxon>
        <taxon>Caudoviricetes</taxon>
        <taxon>Alcyoneusvirus</taxon>
        <taxon>Alcyoneusvirus RaK2</taxon>
    </lineage>
</organism>
<dbReference type="KEGG" id="vg:14013111"/>
<protein>
    <submittedName>
        <fullName evidence="1">Uncharacterized protein</fullName>
    </submittedName>
</protein>
<proteinExistence type="predicted"/>